<evidence type="ECO:0000256" key="2">
    <source>
        <dbReference type="ARBA" id="ARBA00038358"/>
    </source>
</evidence>
<accession>A0ABM9CT43</accession>
<evidence type="ECO:0000313" key="4">
    <source>
        <dbReference type="Proteomes" id="UP000838821"/>
    </source>
</evidence>
<organism evidence="3 4">
    <name type="scientific">Paenibacillus allorhizoplanae</name>
    <dbReference type="NCBI Taxonomy" id="2905648"/>
    <lineage>
        <taxon>Bacteria</taxon>
        <taxon>Bacillati</taxon>
        <taxon>Bacillota</taxon>
        <taxon>Bacilli</taxon>
        <taxon>Bacillales</taxon>
        <taxon>Paenibacillaceae</taxon>
        <taxon>Paenibacillus</taxon>
    </lineage>
</organism>
<sequence>MKRIYELEIESIIQQIDRNLEEYGHRFPHIHRDGRYAEHFSEDGSWTGSFWTGMVAMAYRYTNNPKYLTYLHGYLPLYQERLKKGYTDHDLGFLYQLYAVEMYRLTGSSEYKELAVEAADKLLSRYHVKGGFIRAWGPIQSDIRRGKIIIDCMMNLTLLYSASALTSDPKYREAALSHAENSRKHLLRPDLSTYHTFDFDPESGNPIGGFCEDGYGDESTWSRGQAWGVYGFQLSYELVGKMEFRDTAAAMADYFIKHTPESLIPPWDFRLPDEAIQLQDCSASAIAISGMFDLADSLDDTVRADYYRSRANNMLQALLPYSSEAEQERNGILSNCYGRTEEGQFHMYTIWGDFFYMEALFKAIGHNWRMWSSSI</sequence>
<dbReference type="RefSeq" id="WP_236291341.1">
    <property type="nucleotide sequence ID" value="NZ_CAKMMW010000020.1"/>
</dbReference>
<keyword evidence="4" id="KW-1185">Reference proteome</keyword>
<dbReference type="PANTHER" id="PTHR36845">
    <property type="entry name" value="HYDROLASE, PUTATIVE (AFU_ORTHOLOGUE AFUA_7G05090)-RELATED"/>
    <property type="match status" value="1"/>
</dbReference>
<dbReference type="Pfam" id="PF07470">
    <property type="entry name" value="Glyco_hydro_88"/>
    <property type="match status" value="1"/>
</dbReference>
<dbReference type="SUPFAM" id="SSF48208">
    <property type="entry name" value="Six-hairpin glycosidases"/>
    <property type="match status" value="1"/>
</dbReference>
<dbReference type="Gene3D" id="1.50.10.10">
    <property type="match status" value="1"/>
</dbReference>
<gene>
    <name evidence="3" type="primary">ugl_9</name>
    <name evidence="3" type="ORF">PAECIP111891_05238</name>
</gene>
<dbReference type="InterPro" id="IPR008928">
    <property type="entry name" value="6-hairpin_glycosidase_sf"/>
</dbReference>
<dbReference type="Proteomes" id="UP000838821">
    <property type="component" value="Unassembled WGS sequence"/>
</dbReference>
<dbReference type="InterPro" id="IPR012341">
    <property type="entry name" value="6hp_glycosidase-like_sf"/>
</dbReference>
<keyword evidence="1 3" id="KW-0378">Hydrolase</keyword>
<name>A0ABM9CT43_9BACL</name>
<protein>
    <submittedName>
        <fullName evidence="3">Unsaturated glucuronyl hydrolase</fullName>
        <ecNumber evidence="3">3.2.1.179</ecNumber>
    </submittedName>
</protein>
<dbReference type="PANTHER" id="PTHR36845:SF1">
    <property type="entry name" value="HYDROLASE, PUTATIVE (AFU_ORTHOLOGUE AFUA_7G05090)-RELATED"/>
    <property type="match status" value="1"/>
</dbReference>
<dbReference type="InterPro" id="IPR010905">
    <property type="entry name" value="Glyco_hydro_88"/>
</dbReference>
<dbReference type="GO" id="GO:0016798">
    <property type="term" value="F:hydrolase activity, acting on glycosyl bonds"/>
    <property type="evidence" value="ECO:0007669"/>
    <property type="project" value="UniProtKB-KW"/>
</dbReference>
<keyword evidence="3" id="KW-0326">Glycosidase</keyword>
<dbReference type="EMBL" id="CAKMMW010000020">
    <property type="protein sequence ID" value="CAH1221571.1"/>
    <property type="molecule type" value="Genomic_DNA"/>
</dbReference>
<reference evidence="3" key="1">
    <citation type="submission" date="2022-01" db="EMBL/GenBank/DDBJ databases">
        <authorList>
            <person name="Criscuolo A."/>
        </authorList>
    </citation>
    <scope>NUCLEOTIDE SEQUENCE</scope>
    <source>
        <strain evidence="3">CIP111891</strain>
    </source>
</reference>
<dbReference type="InterPro" id="IPR052369">
    <property type="entry name" value="UG_Glycosaminoglycan_Hydrolase"/>
</dbReference>
<evidence type="ECO:0000313" key="3">
    <source>
        <dbReference type="EMBL" id="CAH1221571.1"/>
    </source>
</evidence>
<proteinExistence type="inferred from homology"/>
<comment type="caution">
    <text evidence="3">The sequence shown here is derived from an EMBL/GenBank/DDBJ whole genome shotgun (WGS) entry which is preliminary data.</text>
</comment>
<dbReference type="EC" id="3.2.1.179" evidence="3"/>
<evidence type="ECO:0000256" key="1">
    <source>
        <dbReference type="ARBA" id="ARBA00022801"/>
    </source>
</evidence>
<comment type="similarity">
    <text evidence="2">Belongs to the glycosyl hydrolase 88 family.</text>
</comment>